<sequence>MLSFTVNTTLVGGTAPTYGCHGYNWIQSLTLWSSAGSSQLEQITNYNALHAALRDLCSSQDMVRTRDSILLGSDPTRLRSPVQNAAAVTSVQYSVPLISIIGLLSNTDRMLPIHALGSALRLDVEIAQASTAIASGGTVAATSATCSLSNVTLDCSYITLVDSAADQIKSLTGNRYDWSSSQWKCYRTIHSAGALSNSVMIPSRVSSMKSLIIIQREAATEYNIAASSVTQRIRNQLKQFAVRVGGSWVTTVPIQCGAQALPAYLEATRIFSNPASESTCGLIASDSWTLDTSVAPTTTSVEGSFMIASELDVFSQQKLVSGHSTSANALVCEIVYSAAPLGVNIDSFCEADAQFHIDGATGSIMVAV</sequence>
<dbReference type="EMBL" id="JAFCMP010000110">
    <property type="protein sequence ID" value="KAG5186566.1"/>
    <property type="molecule type" value="Genomic_DNA"/>
</dbReference>
<gene>
    <name evidence="1" type="ORF">JKP88DRAFT_254500</name>
</gene>
<organism evidence="1 2">
    <name type="scientific">Tribonema minus</name>
    <dbReference type="NCBI Taxonomy" id="303371"/>
    <lineage>
        <taxon>Eukaryota</taxon>
        <taxon>Sar</taxon>
        <taxon>Stramenopiles</taxon>
        <taxon>Ochrophyta</taxon>
        <taxon>PX clade</taxon>
        <taxon>Xanthophyceae</taxon>
        <taxon>Tribonematales</taxon>
        <taxon>Tribonemataceae</taxon>
        <taxon>Tribonema</taxon>
    </lineage>
</organism>
<name>A0A836CKA3_9STRA</name>
<evidence type="ECO:0000313" key="2">
    <source>
        <dbReference type="Proteomes" id="UP000664859"/>
    </source>
</evidence>
<evidence type="ECO:0000313" key="1">
    <source>
        <dbReference type="EMBL" id="KAG5186566.1"/>
    </source>
</evidence>
<proteinExistence type="predicted"/>
<keyword evidence="2" id="KW-1185">Reference proteome</keyword>
<reference evidence="1" key="1">
    <citation type="submission" date="2021-02" db="EMBL/GenBank/DDBJ databases">
        <title>First Annotated Genome of the Yellow-green Alga Tribonema minus.</title>
        <authorList>
            <person name="Mahan K.M."/>
        </authorList>
    </citation>
    <scope>NUCLEOTIDE SEQUENCE</scope>
    <source>
        <strain evidence="1">UTEX B ZZ1240</strain>
    </source>
</reference>
<protein>
    <submittedName>
        <fullName evidence="1">Uncharacterized protein</fullName>
    </submittedName>
</protein>
<accession>A0A836CKA3</accession>
<comment type="caution">
    <text evidence="1">The sequence shown here is derived from an EMBL/GenBank/DDBJ whole genome shotgun (WGS) entry which is preliminary data.</text>
</comment>
<dbReference type="AlphaFoldDB" id="A0A836CKA3"/>
<dbReference type="Proteomes" id="UP000664859">
    <property type="component" value="Unassembled WGS sequence"/>
</dbReference>